<dbReference type="RefSeq" id="WP_239264974.1">
    <property type="nucleotide sequence ID" value="NZ_JAKRCV010000041.1"/>
</dbReference>
<gene>
    <name evidence="1" type="ORF">MHL29_12345</name>
</gene>
<accession>A0ABS9Q473</accession>
<dbReference type="Proteomes" id="UP001521931">
    <property type="component" value="Unassembled WGS sequence"/>
</dbReference>
<evidence type="ECO:0000313" key="2">
    <source>
        <dbReference type="Proteomes" id="UP001521931"/>
    </source>
</evidence>
<evidence type="ECO:0000313" key="1">
    <source>
        <dbReference type="EMBL" id="MCG7322668.1"/>
    </source>
</evidence>
<protein>
    <recommendedName>
        <fullName evidence="3">Alpha/beta hydrolase</fullName>
    </recommendedName>
</protein>
<organism evidence="1 2">
    <name type="scientific">Arsenicicoccus bolidensis</name>
    <dbReference type="NCBI Taxonomy" id="229480"/>
    <lineage>
        <taxon>Bacteria</taxon>
        <taxon>Bacillati</taxon>
        <taxon>Actinomycetota</taxon>
        <taxon>Actinomycetes</taxon>
        <taxon>Micrococcales</taxon>
        <taxon>Intrasporangiaceae</taxon>
        <taxon>Arsenicicoccus</taxon>
    </lineage>
</organism>
<keyword evidence="2" id="KW-1185">Reference proteome</keyword>
<evidence type="ECO:0008006" key="3">
    <source>
        <dbReference type="Google" id="ProtNLM"/>
    </source>
</evidence>
<name>A0ABS9Q473_9MICO</name>
<proteinExistence type="predicted"/>
<comment type="caution">
    <text evidence="1">The sequence shown here is derived from an EMBL/GenBank/DDBJ whole genome shotgun (WGS) entry which is preliminary data.</text>
</comment>
<dbReference type="EMBL" id="JAKRCV010000041">
    <property type="protein sequence ID" value="MCG7322668.1"/>
    <property type="molecule type" value="Genomic_DNA"/>
</dbReference>
<sequence>MIGKSLGTYAAAWAADGSVPAVWLAPLLTDPSCVADIARSPAPALLGQMASLQVGQALIETITPPSRIVAVVESQLKCNMKVPCDIM</sequence>
<reference evidence="1 2" key="1">
    <citation type="submission" date="2022-02" db="EMBL/GenBank/DDBJ databases">
        <title>Uncovering new skin microbiome diversity through culturing and metagenomics.</title>
        <authorList>
            <person name="Conlan S."/>
            <person name="Deming C."/>
            <person name="Nisc Comparative Sequencing Program N."/>
            <person name="Segre J.A."/>
        </authorList>
    </citation>
    <scope>NUCLEOTIDE SEQUENCE [LARGE SCALE GENOMIC DNA]</scope>
    <source>
        <strain evidence="1 2">ACRQZ</strain>
    </source>
</reference>